<dbReference type="PANTHER" id="PTHR47495">
    <property type="entry name" value="ALDEHYDE DEHYDROGENASE"/>
    <property type="match status" value="1"/>
</dbReference>
<dbReference type="Gene3D" id="3.90.1170.50">
    <property type="entry name" value="Aldehyde oxidase/xanthine dehydrogenase, a/b hammerhead"/>
    <property type="match status" value="1"/>
</dbReference>
<dbReference type="InterPro" id="IPR000674">
    <property type="entry name" value="Ald_Oxase/Xan_DH_a/b"/>
</dbReference>
<evidence type="ECO:0000313" key="4">
    <source>
        <dbReference type="Proteomes" id="UP001595604"/>
    </source>
</evidence>
<sequence>MRLTRRGLLIGGAAGGGLLVAWALTPRHFPQELPLKDGEFAFGAWLAIARTGIVTVAVPQLEMGQGVSTLLAQVVAMELGADWRKVAAVPAPISGAYANAVLAADWAPLWMPLASGLAEGEDSRMARGFAERERFMATAGGTSLAAYEGPARLAAAAARELLCRAAAARWDVAWTECKAAGGFVSHGNRRAGFGDLAEDAAGHDLPGDPALGPAPAEPAAGTGTAFPRIDLPALAEGSARFAGDIRLEGMVFAAIRHAPVGQAAALGTVDESRAGGVRLVHGSDWLAAVGPTWWAADQALARVAPAFKVSRPVDTSRIEAALDQAVKKARTERIATLGDPEGAMGEGPPSLIARYDIAPALHATLETASCTARLEGGRLELWLATQSPETSRRAAARALGLNPRDVVLYPMPAGGSFDARLDTPHAVEAALIAREVGKPVQLVWSRWQEQVAGKPRPPAAAVLWARTRESAQGQGGEVISWHTRIATPAAAREFGRRLFGGEAPAAALAASAGEADPLALSGAVPPYGLAHFALDHVPVVTGIPAGRMRGNGHAMTAFFTESFVDELARAAGREPLSYRIAMLGGDLRLAECLQQCATLAGWDAGADASGQGLACHRLGPAHDPEGTRAGRIAVIATARQDAAGVRVEKITAVADIGRIVNRDLARQQIEGGLVFGLGLTLGASTSWARGLPVAERLSQLSLPVLGNTPEIVVAFVESTAPPVDPGELGVVAVAPAIANALHSATGVRFRKLPLFAEEV</sequence>
<feature type="domain" description="Aldehyde oxidase/xanthine dehydrogenase a/b hammerhead" evidence="2">
    <location>
        <begin position="236"/>
        <end position="311"/>
    </location>
</feature>
<comment type="caution">
    <text evidence="3">The sequence shown here is derived from an EMBL/GenBank/DDBJ whole genome shotgun (WGS) entry which is preliminary data.</text>
</comment>
<dbReference type="SMART" id="SM01008">
    <property type="entry name" value="Ald_Xan_dh_C"/>
    <property type="match status" value="1"/>
</dbReference>
<dbReference type="PIRSF" id="PIRSF036389">
    <property type="entry name" value="IOR_B"/>
    <property type="match status" value="1"/>
</dbReference>
<gene>
    <name evidence="3" type="ORF">ACFOD9_02845</name>
</gene>
<name>A0ABV7ILU7_9SPHN</name>
<dbReference type="InterPro" id="IPR046867">
    <property type="entry name" value="AldOxase/xan_DH_MoCoBD2"/>
</dbReference>
<keyword evidence="4" id="KW-1185">Reference proteome</keyword>
<dbReference type="Pfam" id="PF02738">
    <property type="entry name" value="MoCoBD_1"/>
    <property type="match status" value="1"/>
</dbReference>
<dbReference type="Proteomes" id="UP001595604">
    <property type="component" value="Unassembled WGS sequence"/>
</dbReference>
<dbReference type="EMBL" id="JBHRTQ010000003">
    <property type="protein sequence ID" value="MFC3173184.1"/>
    <property type="molecule type" value="Genomic_DNA"/>
</dbReference>
<dbReference type="Pfam" id="PF20256">
    <property type="entry name" value="MoCoBD_2"/>
    <property type="match status" value="2"/>
</dbReference>
<feature type="compositionally biased region" description="Low complexity" evidence="1">
    <location>
        <begin position="207"/>
        <end position="222"/>
    </location>
</feature>
<evidence type="ECO:0000313" key="3">
    <source>
        <dbReference type="EMBL" id="MFC3173184.1"/>
    </source>
</evidence>
<proteinExistence type="predicted"/>
<evidence type="ECO:0000259" key="2">
    <source>
        <dbReference type="SMART" id="SM01008"/>
    </source>
</evidence>
<dbReference type="InterPro" id="IPR037165">
    <property type="entry name" value="AldOxase/xan_DH_Mopterin-bd_sf"/>
</dbReference>
<accession>A0ABV7ILU7</accession>
<dbReference type="InterPro" id="IPR012368">
    <property type="entry name" value="OxRdtase_Mopterin-bd_su_IorB"/>
</dbReference>
<evidence type="ECO:0000256" key="1">
    <source>
        <dbReference type="SAM" id="MobiDB-lite"/>
    </source>
</evidence>
<feature type="region of interest" description="Disordered" evidence="1">
    <location>
        <begin position="197"/>
        <end position="222"/>
    </location>
</feature>
<organism evidence="3 4">
    <name type="scientific">Novosphingobium bradum</name>
    <dbReference type="NCBI Taxonomy" id="1737444"/>
    <lineage>
        <taxon>Bacteria</taxon>
        <taxon>Pseudomonadati</taxon>
        <taxon>Pseudomonadota</taxon>
        <taxon>Alphaproteobacteria</taxon>
        <taxon>Sphingomonadales</taxon>
        <taxon>Sphingomonadaceae</taxon>
        <taxon>Novosphingobium</taxon>
    </lineage>
</organism>
<dbReference type="SUPFAM" id="SSF56003">
    <property type="entry name" value="Molybdenum cofactor-binding domain"/>
    <property type="match status" value="2"/>
</dbReference>
<dbReference type="InterPro" id="IPR008274">
    <property type="entry name" value="AldOxase/xan_DH_MoCoBD1"/>
</dbReference>
<dbReference type="InterPro" id="IPR052516">
    <property type="entry name" value="N-heterocyclic_Hydroxylase"/>
</dbReference>
<dbReference type="PANTHER" id="PTHR47495:SF1">
    <property type="entry name" value="BLL3820 PROTEIN"/>
    <property type="match status" value="1"/>
</dbReference>
<reference evidence="4" key="1">
    <citation type="journal article" date="2019" name="Int. J. Syst. Evol. Microbiol.">
        <title>The Global Catalogue of Microorganisms (GCM) 10K type strain sequencing project: providing services to taxonomists for standard genome sequencing and annotation.</title>
        <authorList>
            <consortium name="The Broad Institute Genomics Platform"/>
            <consortium name="The Broad Institute Genome Sequencing Center for Infectious Disease"/>
            <person name="Wu L."/>
            <person name="Ma J."/>
        </authorList>
    </citation>
    <scope>NUCLEOTIDE SEQUENCE [LARGE SCALE GENOMIC DNA]</scope>
    <source>
        <strain evidence="4">KCTC 42984</strain>
    </source>
</reference>
<dbReference type="Gene3D" id="3.30.365.10">
    <property type="entry name" value="Aldehyde oxidase/xanthine dehydrogenase, molybdopterin binding domain"/>
    <property type="match status" value="3"/>
</dbReference>
<dbReference type="RefSeq" id="WP_379508574.1">
    <property type="nucleotide sequence ID" value="NZ_JBHRTQ010000003.1"/>
</dbReference>
<protein>
    <submittedName>
        <fullName evidence="3">Molybdopterin cofactor-binding domain-containing protein</fullName>
    </submittedName>
</protein>